<comment type="caution">
    <text evidence="1">The sequence shown here is derived from an EMBL/GenBank/DDBJ whole genome shotgun (WGS) entry which is preliminary data.</text>
</comment>
<dbReference type="AlphaFoldDB" id="A0ABD7VHW4"/>
<reference evidence="1 2" key="1">
    <citation type="submission" date="2019-09" db="EMBL/GenBank/DDBJ databases">
        <authorList>
            <person name="Chandra G."/>
            <person name="Truman W A."/>
        </authorList>
    </citation>
    <scope>NUCLEOTIDE SEQUENCE [LARGE SCALE GENOMIC DNA]</scope>
    <source>
        <strain evidence="1">PS732</strain>
    </source>
</reference>
<name>A0ABD7VHW4_PSEFL</name>
<dbReference type="EMBL" id="CABVIJ010000014">
    <property type="protein sequence ID" value="VVP08528.1"/>
    <property type="molecule type" value="Genomic_DNA"/>
</dbReference>
<protein>
    <submittedName>
        <fullName evidence="1">Uncharacterized protein</fullName>
    </submittedName>
</protein>
<accession>A0ABD7VHW4</accession>
<evidence type="ECO:0000313" key="1">
    <source>
        <dbReference type="EMBL" id="VVP08528.1"/>
    </source>
</evidence>
<gene>
    <name evidence="1" type="ORF">PS732_03247</name>
</gene>
<evidence type="ECO:0000313" key="2">
    <source>
        <dbReference type="Proteomes" id="UP000325779"/>
    </source>
</evidence>
<proteinExistence type="predicted"/>
<dbReference type="Proteomes" id="UP000325779">
    <property type="component" value="Unassembled WGS sequence"/>
</dbReference>
<organism evidence="1 2">
    <name type="scientific">Pseudomonas fluorescens</name>
    <dbReference type="NCBI Taxonomy" id="294"/>
    <lineage>
        <taxon>Bacteria</taxon>
        <taxon>Pseudomonadati</taxon>
        <taxon>Pseudomonadota</taxon>
        <taxon>Gammaproteobacteria</taxon>
        <taxon>Pseudomonadales</taxon>
        <taxon>Pseudomonadaceae</taxon>
        <taxon>Pseudomonas</taxon>
    </lineage>
</organism>
<sequence length="220" mass="23663">MPTHRVGIGVAGVDEIPLRFVQRSSLQPFKLEALPGHLLAFLAHLFALARSEHVEKVLKVAIATILPVILTANALQPARLFGHGGVGERIGEIDVGTGKRFYFQITGQALEQLKTVLDPGGQQPRPTDGTERHRRQKLGVVIDSGAGTGIGPAMIEHVLAVGMPLAITGQRRDQPIVFDVQQMLRLPTGVGADAAAVFQCTEKRMAQKGLIVRHQCVPGM</sequence>